<accession>A0A383AAH9</accession>
<protein>
    <recommendedName>
        <fullName evidence="9">Response regulatory domain-containing protein</fullName>
    </recommendedName>
</protein>
<organism evidence="8">
    <name type="scientific">marine metagenome</name>
    <dbReference type="NCBI Taxonomy" id="408172"/>
    <lineage>
        <taxon>unclassified sequences</taxon>
        <taxon>metagenomes</taxon>
        <taxon>ecological metagenomes</taxon>
    </lineage>
</organism>
<evidence type="ECO:0000259" key="6">
    <source>
        <dbReference type="PROSITE" id="PS50110"/>
    </source>
</evidence>
<feature type="non-terminal residue" evidence="8">
    <location>
        <position position="165"/>
    </location>
</feature>
<evidence type="ECO:0000313" key="8">
    <source>
        <dbReference type="EMBL" id="SVE04722.1"/>
    </source>
</evidence>
<dbReference type="GO" id="GO:0032993">
    <property type="term" value="C:protein-DNA complex"/>
    <property type="evidence" value="ECO:0007669"/>
    <property type="project" value="TreeGrafter"/>
</dbReference>
<dbReference type="InterPro" id="IPR001789">
    <property type="entry name" value="Sig_transdc_resp-reg_receiver"/>
</dbReference>
<sequence>MGNKIAIVDDDENLLESLGFVLKEEGFDIDTYSCGEQALRGMRVRPVDLAIVDLCLPNVFGFKLFKKLKKIIPSVAVIFLTARHEDFYESSGLELGADDFIRKPCRNDVLVARVNARIRHGYGKKNDGSDYFSTGELEVDIGRRQCFWRGHAVPHLTKSEFTIVS</sequence>
<evidence type="ECO:0000256" key="1">
    <source>
        <dbReference type="ARBA" id="ARBA00022553"/>
    </source>
</evidence>
<dbReference type="EMBL" id="UINC01190522">
    <property type="protein sequence ID" value="SVE04722.1"/>
    <property type="molecule type" value="Genomic_DNA"/>
</dbReference>
<dbReference type="InterPro" id="IPR001867">
    <property type="entry name" value="OmpR/PhoB-type_DNA-bd"/>
</dbReference>
<dbReference type="InterPro" id="IPR039420">
    <property type="entry name" value="WalR-like"/>
</dbReference>
<evidence type="ECO:0000256" key="3">
    <source>
        <dbReference type="ARBA" id="ARBA00023015"/>
    </source>
</evidence>
<feature type="domain" description="OmpR/PhoB-type" evidence="7">
    <location>
        <begin position="129"/>
        <end position="165"/>
    </location>
</feature>
<dbReference type="GO" id="GO:0000156">
    <property type="term" value="F:phosphorelay response regulator activity"/>
    <property type="evidence" value="ECO:0007669"/>
    <property type="project" value="TreeGrafter"/>
</dbReference>
<dbReference type="AlphaFoldDB" id="A0A383AAH9"/>
<keyword evidence="2" id="KW-0902">Two-component regulatory system</keyword>
<dbReference type="PANTHER" id="PTHR48111">
    <property type="entry name" value="REGULATOR OF RPOS"/>
    <property type="match status" value="1"/>
</dbReference>
<dbReference type="GO" id="GO:0006355">
    <property type="term" value="P:regulation of DNA-templated transcription"/>
    <property type="evidence" value="ECO:0007669"/>
    <property type="project" value="InterPro"/>
</dbReference>
<keyword evidence="3" id="KW-0805">Transcription regulation</keyword>
<dbReference type="SUPFAM" id="SSF52172">
    <property type="entry name" value="CheY-like"/>
    <property type="match status" value="1"/>
</dbReference>
<name>A0A383AAH9_9ZZZZ</name>
<evidence type="ECO:0000259" key="7">
    <source>
        <dbReference type="PROSITE" id="PS51755"/>
    </source>
</evidence>
<dbReference type="PROSITE" id="PS51755">
    <property type="entry name" value="OMPR_PHOB"/>
    <property type="match status" value="1"/>
</dbReference>
<evidence type="ECO:0000256" key="2">
    <source>
        <dbReference type="ARBA" id="ARBA00023012"/>
    </source>
</evidence>
<proteinExistence type="predicted"/>
<dbReference type="GO" id="GO:0005829">
    <property type="term" value="C:cytosol"/>
    <property type="evidence" value="ECO:0007669"/>
    <property type="project" value="TreeGrafter"/>
</dbReference>
<dbReference type="GO" id="GO:0000976">
    <property type="term" value="F:transcription cis-regulatory region binding"/>
    <property type="evidence" value="ECO:0007669"/>
    <property type="project" value="TreeGrafter"/>
</dbReference>
<reference evidence="8" key="1">
    <citation type="submission" date="2018-05" db="EMBL/GenBank/DDBJ databases">
        <authorList>
            <person name="Lanie J.A."/>
            <person name="Ng W.-L."/>
            <person name="Kazmierczak K.M."/>
            <person name="Andrzejewski T.M."/>
            <person name="Davidsen T.M."/>
            <person name="Wayne K.J."/>
            <person name="Tettelin H."/>
            <person name="Glass J.I."/>
            <person name="Rusch D."/>
            <person name="Podicherti R."/>
            <person name="Tsui H.-C.T."/>
            <person name="Winkler M.E."/>
        </authorList>
    </citation>
    <scope>NUCLEOTIDE SEQUENCE</scope>
</reference>
<gene>
    <name evidence="8" type="ORF">METZ01_LOCUS457576</name>
</gene>
<keyword evidence="4" id="KW-0238">DNA-binding</keyword>
<dbReference type="PROSITE" id="PS50110">
    <property type="entry name" value="RESPONSE_REGULATORY"/>
    <property type="match status" value="1"/>
</dbReference>
<dbReference type="Pfam" id="PF00072">
    <property type="entry name" value="Response_reg"/>
    <property type="match status" value="1"/>
</dbReference>
<evidence type="ECO:0008006" key="9">
    <source>
        <dbReference type="Google" id="ProtNLM"/>
    </source>
</evidence>
<dbReference type="PANTHER" id="PTHR48111:SF21">
    <property type="entry name" value="DNA-BINDING DUAL MASTER TRANSCRIPTIONAL REGULATOR RPAA"/>
    <property type="match status" value="1"/>
</dbReference>
<feature type="domain" description="Response regulatory" evidence="6">
    <location>
        <begin position="4"/>
        <end position="118"/>
    </location>
</feature>
<evidence type="ECO:0000256" key="4">
    <source>
        <dbReference type="ARBA" id="ARBA00023125"/>
    </source>
</evidence>
<dbReference type="Gene3D" id="3.40.50.2300">
    <property type="match status" value="1"/>
</dbReference>
<dbReference type="SMART" id="SM00448">
    <property type="entry name" value="REC"/>
    <property type="match status" value="1"/>
</dbReference>
<dbReference type="InterPro" id="IPR011006">
    <property type="entry name" value="CheY-like_superfamily"/>
</dbReference>
<keyword evidence="1" id="KW-0597">Phosphoprotein</keyword>
<keyword evidence="5" id="KW-0804">Transcription</keyword>
<evidence type="ECO:0000256" key="5">
    <source>
        <dbReference type="ARBA" id="ARBA00023163"/>
    </source>
</evidence>